<dbReference type="Proteomes" id="UP000035860">
    <property type="component" value="Unassembled WGS sequence"/>
</dbReference>
<evidence type="ECO:0000256" key="1">
    <source>
        <dbReference type="ARBA" id="ARBA00009320"/>
    </source>
</evidence>
<dbReference type="GO" id="GO:0046394">
    <property type="term" value="P:carboxylic acid biosynthetic process"/>
    <property type="evidence" value="ECO:0007669"/>
    <property type="project" value="UniProtKB-ARBA"/>
</dbReference>
<dbReference type="eggNOG" id="COG0115">
    <property type="taxonomic scope" value="Bacteria"/>
</dbReference>
<gene>
    <name evidence="2" type="ORF">MBO_09413</name>
</gene>
<dbReference type="RefSeq" id="WP_052585427.1">
    <property type="nucleotide sequence ID" value="NZ_AOMT01000043.1"/>
</dbReference>
<proteinExistence type="inferred from homology"/>
<comment type="similarity">
    <text evidence="1">Belongs to the class-IV pyridoxal-phosphate-dependent aminotransferase family.</text>
</comment>
<dbReference type="InterPro" id="IPR043131">
    <property type="entry name" value="BCAT-like_N"/>
</dbReference>
<dbReference type="AlphaFoldDB" id="A0A066UJE7"/>
<reference evidence="2 3" key="1">
    <citation type="journal article" date="2014" name="Genome Announc.">
        <title>Draft Genome Sequence of Moraxella bovoculi Strain 237T (ATCC BAA-1259T) Isolated from a Calf with Infectious Bovine Keratoconjunctivitis.</title>
        <authorList>
            <person name="Calcutt M.J."/>
            <person name="Foecking M.F."/>
            <person name="Martin N.T."/>
            <person name="Mhlanga-Mutangadura T."/>
            <person name="Reilly T.J."/>
        </authorList>
    </citation>
    <scope>NUCLEOTIDE SEQUENCE [LARGE SCALE GENOMIC DNA]</scope>
    <source>
        <strain evidence="2 3">237</strain>
    </source>
</reference>
<keyword evidence="3" id="KW-1185">Reference proteome</keyword>
<evidence type="ECO:0000313" key="2">
    <source>
        <dbReference type="EMBL" id="KDN24353.1"/>
    </source>
</evidence>
<dbReference type="GO" id="GO:0016829">
    <property type="term" value="F:lyase activity"/>
    <property type="evidence" value="ECO:0007669"/>
    <property type="project" value="UniProtKB-KW"/>
</dbReference>
<dbReference type="OrthoDB" id="9805628at2"/>
<sequence>MTTTYYLLRESDRQEFTKCDGIMDERGLAYGDGFFSTIGAHDGRVLFAEGHRERLVRSAERLELSFDVDGVMADLYRLAKDIQEGILKIIVTRAPQEVRGYGYLNQCAQVFIKSTASRIYDGVEFVSGVPCQKVGRAVCLDEKVSLRTSRFIGLKLISSHEQVFIHRALLVHQESNSGIVEGLIKSASGDWVSGTTGNVCYCIDGVWYTPPITDAGVDGVMRRTLMLKFSIKVRGLTDDDLKRISGMFFCNAVRGIMPIDALIIDGDILQLSQHIHILPSNSH</sequence>
<dbReference type="EMBL" id="AOMT01000043">
    <property type="protein sequence ID" value="KDN24353.1"/>
    <property type="molecule type" value="Genomic_DNA"/>
</dbReference>
<organism evidence="2 3">
    <name type="scientific">Moraxella bovoculi 237</name>
    <dbReference type="NCBI Taxonomy" id="743974"/>
    <lineage>
        <taxon>Bacteria</taxon>
        <taxon>Pseudomonadati</taxon>
        <taxon>Pseudomonadota</taxon>
        <taxon>Gammaproteobacteria</taxon>
        <taxon>Moraxellales</taxon>
        <taxon>Moraxellaceae</taxon>
        <taxon>Moraxella</taxon>
    </lineage>
</organism>
<accession>A0A066UJE7</accession>
<comment type="caution">
    <text evidence="2">The sequence shown here is derived from an EMBL/GenBank/DDBJ whole genome shotgun (WGS) entry which is preliminary data.</text>
</comment>
<dbReference type="Gene3D" id="3.20.10.10">
    <property type="entry name" value="D-amino Acid Aminotransferase, subunit A, domain 2"/>
    <property type="match status" value="1"/>
</dbReference>
<name>A0A066UJE7_9GAMM</name>
<protein>
    <submittedName>
        <fullName evidence="2">Aminodeoxychorismate lyase apoprotein</fullName>
    </submittedName>
</protein>
<dbReference type="PANTHER" id="PTHR42743:SF13">
    <property type="entry name" value="P-LOOP CONTAINING NUCLEOSIDE TRIPHOSPHATE HYDROLASE PROTEIN"/>
    <property type="match status" value="1"/>
</dbReference>
<dbReference type="Gene3D" id="3.30.470.10">
    <property type="match status" value="1"/>
</dbReference>
<dbReference type="InterPro" id="IPR036038">
    <property type="entry name" value="Aminotransferase-like"/>
</dbReference>
<dbReference type="InterPro" id="IPR001544">
    <property type="entry name" value="Aminotrans_IV"/>
</dbReference>
<dbReference type="SUPFAM" id="SSF56752">
    <property type="entry name" value="D-aminoacid aminotransferase-like PLP-dependent enzymes"/>
    <property type="match status" value="1"/>
</dbReference>
<dbReference type="InterPro" id="IPR043132">
    <property type="entry name" value="BCAT-like_C"/>
</dbReference>
<evidence type="ECO:0000313" key="3">
    <source>
        <dbReference type="Proteomes" id="UP000035860"/>
    </source>
</evidence>
<dbReference type="Pfam" id="PF01063">
    <property type="entry name" value="Aminotran_4"/>
    <property type="match status" value="1"/>
</dbReference>
<keyword evidence="2" id="KW-0456">Lyase</keyword>
<dbReference type="InterPro" id="IPR050571">
    <property type="entry name" value="Class-IV_PLP-Dep_Aminotrnsfr"/>
</dbReference>
<dbReference type="PANTHER" id="PTHR42743">
    <property type="entry name" value="AMINO-ACID AMINOTRANSFERASE"/>
    <property type="match status" value="1"/>
</dbReference>